<gene>
    <name evidence="2" type="ORF">RFN29_01750</name>
</gene>
<feature type="region of interest" description="Disordered" evidence="1">
    <location>
        <begin position="124"/>
        <end position="147"/>
    </location>
</feature>
<evidence type="ECO:0000313" key="2">
    <source>
        <dbReference type="EMBL" id="MDX8490293.1"/>
    </source>
</evidence>
<protein>
    <recommendedName>
        <fullName evidence="4">D-isomer specific 2-hydroxyacid dehydrogenase catalytic domain-containing protein</fullName>
    </recommendedName>
</protein>
<comment type="caution">
    <text evidence="2">The sequence shown here is derived from an EMBL/GenBank/DDBJ whole genome shotgun (WGS) entry which is preliminary data.</text>
</comment>
<name>A0ABU4YU01_9HYPH</name>
<dbReference type="RefSeq" id="WP_320224421.1">
    <property type="nucleotide sequence ID" value="NZ_JAVIJC010000001.1"/>
</dbReference>
<dbReference type="Gene3D" id="3.40.50.720">
    <property type="entry name" value="NAD(P)-binding Rossmann-like Domain"/>
    <property type="match status" value="1"/>
</dbReference>
<accession>A0ABU4YU01</accession>
<dbReference type="EMBL" id="JAVIJC010000001">
    <property type="protein sequence ID" value="MDX8490293.1"/>
    <property type="molecule type" value="Genomic_DNA"/>
</dbReference>
<organism evidence="2 3">
    <name type="scientific">Mesorhizobium captivum</name>
    <dbReference type="NCBI Taxonomy" id="3072319"/>
    <lineage>
        <taxon>Bacteria</taxon>
        <taxon>Pseudomonadati</taxon>
        <taxon>Pseudomonadota</taxon>
        <taxon>Alphaproteobacteria</taxon>
        <taxon>Hyphomicrobiales</taxon>
        <taxon>Phyllobacteriaceae</taxon>
        <taxon>Mesorhizobium</taxon>
    </lineage>
</organism>
<dbReference type="Proteomes" id="UP001271249">
    <property type="component" value="Unassembled WGS sequence"/>
</dbReference>
<evidence type="ECO:0008006" key="4">
    <source>
        <dbReference type="Google" id="ProtNLM"/>
    </source>
</evidence>
<evidence type="ECO:0000313" key="3">
    <source>
        <dbReference type="Proteomes" id="UP001271249"/>
    </source>
</evidence>
<sequence length="147" mass="15560">MSARPTIIVSSDAPDGPMAVLAETHPDLMALGCDSYEALPGMISDAGAEVVFTIKFDRGSRYPRSALVESQTVRWVSVGGSGTDHLRPWNPARVTVTNSAGVAADMMRNMSSAPCFPSHSACAVSRASRQPGTGRPARSSRSRARHC</sequence>
<reference evidence="2 3" key="1">
    <citation type="submission" date="2023-08" db="EMBL/GenBank/DDBJ databases">
        <title>Implementing the SeqCode for naming new Mesorhizobium species isolated from Vachellia karroo root nodules.</title>
        <authorList>
            <person name="Van Lill M."/>
        </authorList>
    </citation>
    <scope>NUCLEOTIDE SEQUENCE [LARGE SCALE GENOMIC DNA]</scope>
    <source>
        <strain evidence="2 3">VK22B</strain>
    </source>
</reference>
<keyword evidence="3" id="KW-1185">Reference proteome</keyword>
<evidence type="ECO:0000256" key="1">
    <source>
        <dbReference type="SAM" id="MobiDB-lite"/>
    </source>
</evidence>
<proteinExistence type="predicted"/>
<feature type="compositionally biased region" description="Basic residues" evidence="1">
    <location>
        <begin position="138"/>
        <end position="147"/>
    </location>
</feature>